<dbReference type="PATRIC" id="fig|1609981.3.peg.2464"/>
<dbReference type="Pfam" id="PF07969">
    <property type="entry name" value="Amidohydro_3"/>
    <property type="match status" value="1"/>
</dbReference>
<reference evidence="3" key="1">
    <citation type="submission" date="2015-02" db="EMBL/GenBank/DDBJ databases">
        <title>Description and complete genome sequence of the first cultured representative of the subdivision 5 of the Verrucomicrobia phylum.</title>
        <authorList>
            <person name="Spring S."/>
            <person name="Bunk B."/>
            <person name="Sproer C."/>
            <person name="Klenk H.-P."/>
        </authorList>
    </citation>
    <scope>NUCLEOTIDE SEQUENCE [LARGE SCALE GENOMIC DNA]</scope>
    <source>
        <strain evidence="3">L21-Fru-AB</strain>
    </source>
</reference>
<evidence type="ECO:0000259" key="1">
    <source>
        <dbReference type="Pfam" id="PF07969"/>
    </source>
</evidence>
<dbReference type="EC" id="3.5.1.81" evidence="2"/>
<accession>A0A0G3EGJ4</accession>
<dbReference type="GO" id="GO:0047420">
    <property type="term" value="F:N-acyl-D-amino-acid deacylase activity"/>
    <property type="evidence" value="ECO:0007669"/>
    <property type="project" value="UniProtKB-EC"/>
</dbReference>
<dbReference type="CDD" id="cd01297">
    <property type="entry name" value="D-aminoacylase"/>
    <property type="match status" value="1"/>
</dbReference>
<name>A0A0G3EGJ4_9BACT</name>
<dbReference type="PANTHER" id="PTHR11647:SF1">
    <property type="entry name" value="COLLAPSIN RESPONSE MEDIATOR PROTEIN"/>
    <property type="match status" value="1"/>
</dbReference>
<reference evidence="2 3" key="2">
    <citation type="journal article" date="2016" name="ISME J.">
        <title>Characterization of the first cultured representative of Verrucomicrobia subdivision 5 indicates the proposal of a novel phylum.</title>
        <authorList>
            <person name="Spring S."/>
            <person name="Bunk B."/>
            <person name="Sproer C."/>
            <person name="Schumann P."/>
            <person name="Rohde M."/>
            <person name="Tindall B.J."/>
            <person name="Klenk H.P."/>
        </authorList>
    </citation>
    <scope>NUCLEOTIDE SEQUENCE [LARGE SCALE GENOMIC DNA]</scope>
    <source>
        <strain evidence="2 3">L21-Fru-AB</strain>
    </source>
</reference>
<evidence type="ECO:0000313" key="3">
    <source>
        <dbReference type="Proteomes" id="UP000035268"/>
    </source>
</evidence>
<evidence type="ECO:0000313" key="2">
    <source>
        <dbReference type="EMBL" id="AKJ65591.1"/>
    </source>
</evidence>
<dbReference type="EMBL" id="CP010904">
    <property type="protein sequence ID" value="AKJ65591.1"/>
    <property type="molecule type" value="Genomic_DNA"/>
</dbReference>
<proteinExistence type="predicted"/>
<dbReference type="PANTHER" id="PTHR11647">
    <property type="entry name" value="HYDRANTOINASE/DIHYDROPYRIMIDINASE FAMILY MEMBER"/>
    <property type="match status" value="1"/>
</dbReference>
<keyword evidence="2" id="KW-0378">Hydrolase</keyword>
<dbReference type="InterPro" id="IPR032466">
    <property type="entry name" value="Metal_Hydrolase"/>
</dbReference>
<dbReference type="InterPro" id="IPR050378">
    <property type="entry name" value="Metallo-dep_Hydrolases_sf"/>
</dbReference>
<dbReference type="InterPro" id="IPR013108">
    <property type="entry name" value="Amidohydro_3"/>
</dbReference>
<dbReference type="Proteomes" id="UP000035268">
    <property type="component" value="Chromosome"/>
</dbReference>
<organism evidence="2 3">
    <name type="scientific">Kiritimatiella glycovorans</name>
    <dbReference type="NCBI Taxonomy" id="1307763"/>
    <lineage>
        <taxon>Bacteria</taxon>
        <taxon>Pseudomonadati</taxon>
        <taxon>Kiritimatiellota</taxon>
        <taxon>Kiritimatiellia</taxon>
        <taxon>Kiritimatiellales</taxon>
        <taxon>Kiritimatiellaceae</taxon>
        <taxon>Kiritimatiella</taxon>
    </lineage>
</organism>
<dbReference type="InterPro" id="IPR011059">
    <property type="entry name" value="Metal-dep_hydrolase_composite"/>
</dbReference>
<dbReference type="KEGG" id="vbl:L21SP4_02365"/>
<sequence length="532" mass="56740">MRAWYAGQGSEMDFDLLIAGGRVIDGTGGASFRGDVGIRGDRITSIAPDLSAANAAQKIDASGRQICPGLIDAHSHSDTYLLLDPRAASKVFQGVTTEVTGNCGASAAPLGPRAELPSDWASHEYPGRWSTVAEYRTLLESVRPAVNAVLLVGHNTLRKGICGPEPAEASPEQLAALRDALVQAMDEGAHGMSTGLIYPPGSGVPAEEIVELAREAGKHGGVYASHMRNEGAGVAESVAETIAVGRESGARIQISHLKASGRANWDRLEPVIEAVRAAREEGLVVCADRYPYLAGQTDLDVVLPAWAGYGGREAVLARIRDAATRNRILEELESSRAPEDWACVAVGSTVVPEFESFRGRPLPEVAEQLNMTPAGAALHLIDREELRTGALFFGLSAENLTRVYREPWVMIGSDASIRAPDGPLSGDHPHPRAYGSFTRVLKNARDGTWFTPEEAVRRMTSLPAEQFGLRGRGVLREGAFADIAVFSPAELDDPADYARPHRLARGTAAVVVNGVLTLIDGQWTGNRAGRVL</sequence>
<dbReference type="AlphaFoldDB" id="A0A0G3EGJ4"/>
<feature type="domain" description="Amidohydrolase 3" evidence="1">
    <location>
        <begin position="59"/>
        <end position="516"/>
    </location>
</feature>
<dbReference type="Gene3D" id="3.20.20.140">
    <property type="entry name" value="Metal-dependent hydrolases"/>
    <property type="match status" value="1"/>
</dbReference>
<dbReference type="SUPFAM" id="SSF51338">
    <property type="entry name" value="Composite domain of metallo-dependent hydrolases"/>
    <property type="match status" value="1"/>
</dbReference>
<dbReference type="SUPFAM" id="SSF51556">
    <property type="entry name" value="Metallo-dependent hydrolases"/>
    <property type="match status" value="1"/>
</dbReference>
<dbReference type="Gene3D" id="3.30.1490.130">
    <property type="entry name" value="D-aminoacylase. Domain 3"/>
    <property type="match status" value="1"/>
</dbReference>
<gene>
    <name evidence="2" type="primary">dan</name>
    <name evidence="2" type="ORF">L21SP4_02365</name>
</gene>
<dbReference type="STRING" id="1307763.L21SP4_02365"/>
<protein>
    <submittedName>
        <fullName evidence="2">D-aminoacylase</fullName>
        <ecNumber evidence="2">3.5.1.81</ecNumber>
    </submittedName>
</protein>
<dbReference type="Gene3D" id="2.30.40.10">
    <property type="entry name" value="Urease, subunit C, domain 1"/>
    <property type="match status" value="1"/>
</dbReference>
<keyword evidence="3" id="KW-1185">Reference proteome</keyword>
<dbReference type="InterPro" id="IPR023100">
    <property type="entry name" value="D-aminoacylase_insert_dom_sf"/>
</dbReference>